<protein>
    <recommendedName>
        <fullName evidence="5">Gag protein</fullName>
    </recommendedName>
</protein>
<dbReference type="AlphaFoldDB" id="A0AAD2JP31"/>
<accession>A0AAD2JP31</accession>
<evidence type="ECO:0008006" key="5">
    <source>
        <dbReference type="Google" id="ProtNLM"/>
    </source>
</evidence>
<dbReference type="Proteomes" id="UP001295423">
    <property type="component" value="Unassembled WGS sequence"/>
</dbReference>
<evidence type="ECO:0000313" key="4">
    <source>
        <dbReference type="Proteomes" id="UP001295423"/>
    </source>
</evidence>
<gene>
    <name evidence="3" type="ORF">CYCCA115_LOCUS23287</name>
    <name evidence="2" type="ORF">CYCCA115_LOCUS3608</name>
</gene>
<organism evidence="3 4">
    <name type="scientific">Cylindrotheca closterium</name>
    <dbReference type="NCBI Taxonomy" id="2856"/>
    <lineage>
        <taxon>Eukaryota</taxon>
        <taxon>Sar</taxon>
        <taxon>Stramenopiles</taxon>
        <taxon>Ochrophyta</taxon>
        <taxon>Bacillariophyta</taxon>
        <taxon>Bacillariophyceae</taxon>
        <taxon>Bacillariophycidae</taxon>
        <taxon>Bacillariales</taxon>
        <taxon>Bacillariaceae</taxon>
        <taxon>Cylindrotheca</taxon>
    </lineage>
</organism>
<dbReference type="EMBL" id="CAKOGP040002391">
    <property type="protein sequence ID" value="CAJ1968543.1"/>
    <property type="molecule type" value="Genomic_DNA"/>
</dbReference>
<evidence type="ECO:0000313" key="2">
    <source>
        <dbReference type="EMBL" id="CAJ1934142.1"/>
    </source>
</evidence>
<reference evidence="3" key="1">
    <citation type="submission" date="2023-08" db="EMBL/GenBank/DDBJ databases">
        <authorList>
            <person name="Audoor S."/>
            <person name="Bilcke G."/>
        </authorList>
    </citation>
    <scope>NUCLEOTIDE SEQUENCE</scope>
</reference>
<dbReference type="EMBL" id="CAKOGP040000335">
    <property type="protein sequence ID" value="CAJ1934142.1"/>
    <property type="molecule type" value="Genomic_DNA"/>
</dbReference>
<sequence>MTSTDVSSHPSFPHKEFTKIIGKPTVEAITTLRQEMFANAMSVPSTSGGGAHGLLGAVTTAPDYLTYSNQPIAFNSPIHPGDPPVPTNETAVQITNNNRAYENNLRTYTTYITLVNSLKQLLIGAVDDIYIASLKDQHMGYANISTLTMFTHLQTKYGTMKPAELEANRDRLKEKWNPDQPIEHFFNKVTQVRAIATRNGSAISDDATVTLCRSAFEGAGVYGQAILTWDTKALTDRTWTNFEPHFLLYEEARLEGLKTAKQAGFHGANHVLYTATGTPVLTPHTNPANNENTPPPLCHRCNNANATPPSQQQKAKPEFLYCWTHGLTKGKANHTSKNCTEPTEGHMKQATIYRRYGGSTSFDTLTNRTNRYQQSTNDGETRPAST</sequence>
<name>A0AAD2JP31_9STRA</name>
<proteinExistence type="predicted"/>
<comment type="caution">
    <text evidence="3">The sequence shown here is derived from an EMBL/GenBank/DDBJ whole genome shotgun (WGS) entry which is preliminary data.</text>
</comment>
<keyword evidence="4" id="KW-1185">Reference proteome</keyword>
<feature type="region of interest" description="Disordered" evidence="1">
    <location>
        <begin position="358"/>
        <end position="386"/>
    </location>
</feature>
<evidence type="ECO:0000313" key="3">
    <source>
        <dbReference type="EMBL" id="CAJ1968543.1"/>
    </source>
</evidence>
<evidence type="ECO:0000256" key="1">
    <source>
        <dbReference type="SAM" id="MobiDB-lite"/>
    </source>
</evidence>